<dbReference type="GO" id="GO:0008239">
    <property type="term" value="F:dipeptidyl-peptidase activity"/>
    <property type="evidence" value="ECO:0007669"/>
    <property type="project" value="TreeGrafter"/>
</dbReference>
<accession>A0A914PKQ1</accession>
<keyword evidence="8" id="KW-1185">Reference proteome</keyword>
<dbReference type="Proteomes" id="UP000887578">
    <property type="component" value="Unplaced"/>
</dbReference>
<evidence type="ECO:0000256" key="3">
    <source>
        <dbReference type="ARBA" id="ARBA00022729"/>
    </source>
</evidence>
<protein>
    <submittedName>
        <fullName evidence="9">ShKT domain-containing protein</fullName>
    </submittedName>
</protein>
<keyword evidence="2" id="KW-0645">Protease</keyword>
<evidence type="ECO:0000259" key="7">
    <source>
        <dbReference type="PROSITE" id="PS51670"/>
    </source>
</evidence>
<keyword evidence="6" id="KW-1015">Disulfide bond</keyword>
<dbReference type="Gene3D" id="3.40.50.1820">
    <property type="entry name" value="alpha/beta hydrolase"/>
    <property type="match status" value="1"/>
</dbReference>
<proteinExistence type="inferred from homology"/>
<dbReference type="Pfam" id="PF01549">
    <property type="entry name" value="ShK"/>
    <property type="match status" value="1"/>
</dbReference>
<sequence>MEYAFKNWSAFQNTNCDQLITDGFAQFRQNTYTDSGRAILNSMFNITPPLDAAMDNYDLYATNFLANVFSVFQGIDQYTFDGRDNITIGGYNIDNLCKKMIAAPDPVTGIANVVFWNPVYPNTVPQYLDNDYYGDIALFNQSYYDYSNYDAADIAAGRGWMWLCCGMALGWLQTTDNSNGMFNRAVNLNYYLQMCTDFFGPDINTMYITDKVAQMAYTFPAPWNYTATNVVLPNGDYDPWHALSSYVNNDTRHQISLLTHGAAHCADMYPPYNGEPAGLNATRQIIISEVRYYLNNQQSSTTTMSPFTASTIAGGCSDVDTDCQNFKDNCKNTLYKPFMCKYCKQTCNFCFDQQCSTFNFMEIVHKN</sequence>
<dbReference type="Gene3D" id="1.20.120.980">
    <property type="entry name" value="Serine carboxypeptidase S28, SKS domain"/>
    <property type="match status" value="1"/>
</dbReference>
<feature type="disulfide bond" evidence="6">
    <location>
        <begin position="316"/>
        <end position="350"/>
    </location>
</feature>
<comment type="similarity">
    <text evidence="1">Belongs to the peptidase S28 family.</text>
</comment>
<dbReference type="Pfam" id="PF05577">
    <property type="entry name" value="Peptidase_S28"/>
    <property type="match status" value="1"/>
</dbReference>
<dbReference type="PANTHER" id="PTHR11010:SF30">
    <property type="entry name" value="SERINE PROTEASE K12H4.7"/>
    <property type="match status" value="1"/>
</dbReference>
<dbReference type="PANTHER" id="PTHR11010">
    <property type="entry name" value="PROTEASE S28 PRO-X CARBOXYPEPTIDASE-RELATED"/>
    <property type="match status" value="1"/>
</dbReference>
<dbReference type="InterPro" id="IPR003582">
    <property type="entry name" value="ShKT_dom"/>
</dbReference>
<evidence type="ECO:0000256" key="6">
    <source>
        <dbReference type="PROSITE-ProRule" id="PRU01005"/>
    </source>
</evidence>
<evidence type="ECO:0000313" key="9">
    <source>
        <dbReference type="WBParaSite" id="PDA_v2.g18997.t1"/>
    </source>
</evidence>
<dbReference type="Gene3D" id="1.10.10.1940">
    <property type="match status" value="1"/>
</dbReference>
<evidence type="ECO:0000256" key="1">
    <source>
        <dbReference type="ARBA" id="ARBA00011079"/>
    </source>
</evidence>
<dbReference type="WBParaSite" id="PDA_v2.g18997.t1">
    <property type="protein sequence ID" value="PDA_v2.g18997.t1"/>
    <property type="gene ID" value="PDA_v2.g18997"/>
</dbReference>
<feature type="domain" description="ShKT" evidence="7">
    <location>
        <begin position="316"/>
        <end position="350"/>
    </location>
</feature>
<dbReference type="InterPro" id="IPR029058">
    <property type="entry name" value="AB_hydrolase_fold"/>
</dbReference>
<dbReference type="AlphaFoldDB" id="A0A914PKQ1"/>
<evidence type="ECO:0000256" key="4">
    <source>
        <dbReference type="ARBA" id="ARBA00022801"/>
    </source>
</evidence>
<dbReference type="GO" id="GO:0006508">
    <property type="term" value="P:proteolysis"/>
    <property type="evidence" value="ECO:0007669"/>
    <property type="project" value="UniProtKB-KW"/>
</dbReference>
<dbReference type="InterPro" id="IPR042269">
    <property type="entry name" value="Ser_carbopepase_S28_SKS"/>
</dbReference>
<reference evidence="9" key="1">
    <citation type="submission" date="2022-11" db="UniProtKB">
        <authorList>
            <consortium name="WormBaseParasite"/>
        </authorList>
    </citation>
    <scope>IDENTIFICATION</scope>
</reference>
<keyword evidence="5" id="KW-0325">Glycoprotein</keyword>
<keyword evidence="4" id="KW-0378">Hydrolase</keyword>
<comment type="caution">
    <text evidence="6">Lacks conserved residue(s) required for the propagation of feature annotation.</text>
</comment>
<evidence type="ECO:0000256" key="2">
    <source>
        <dbReference type="ARBA" id="ARBA00022670"/>
    </source>
</evidence>
<dbReference type="InterPro" id="IPR008758">
    <property type="entry name" value="Peptidase_S28"/>
</dbReference>
<keyword evidence="3" id="KW-0732">Signal</keyword>
<evidence type="ECO:0000256" key="5">
    <source>
        <dbReference type="ARBA" id="ARBA00023180"/>
    </source>
</evidence>
<dbReference type="GO" id="GO:0070008">
    <property type="term" value="F:serine-type exopeptidase activity"/>
    <property type="evidence" value="ECO:0007669"/>
    <property type="project" value="InterPro"/>
</dbReference>
<evidence type="ECO:0000313" key="8">
    <source>
        <dbReference type="Proteomes" id="UP000887578"/>
    </source>
</evidence>
<organism evidence="8 9">
    <name type="scientific">Panagrolaimus davidi</name>
    <dbReference type="NCBI Taxonomy" id="227884"/>
    <lineage>
        <taxon>Eukaryota</taxon>
        <taxon>Metazoa</taxon>
        <taxon>Ecdysozoa</taxon>
        <taxon>Nematoda</taxon>
        <taxon>Chromadorea</taxon>
        <taxon>Rhabditida</taxon>
        <taxon>Tylenchina</taxon>
        <taxon>Panagrolaimomorpha</taxon>
        <taxon>Panagrolaimoidea</taxon>
        <taxon>Panagrolaimidae</taxon>
        <taxon>Panagrolaimus</taxon>
    </lineage>
</organism>
<dbReference type="PROSITE" id="PS51670">
    <property type="entry name" value="SHKT"/>
    <property type="match status" value="1"/>
</dbReference>
<name>A0A914PKQ1_9BILA</name>